<dbReference type="Proteomes" id="UP001187192">
    <property type="component" value="Unassembled WGS sequence"/>
</dbReference>
<organism evidence="1 2">
    <name type="scientific">Ficus carica</name>
    <name type="common">Common fig</name>
    <dbReference type="NCBI Taxonomy" id="3494"/>
    <lineage>
        <taxon>Eukaryota</taxon>
        <taxon>Viridiplantae</taxon>
        <taxon>Streptophyta</taxon>
        <taxon>Embryophyta</taxon>
        <taxon>Tracheophyta</taxon>
        <taxon>Spermatophyta</taxon>
        <taxon>Magnoliopsida</taxon>
        <taxon>eudicotyledons</taxon>
        <taxon>Gunneridae</taxon>
        <taxon>Pentapetalae</taxon>
        <taxon>rosids</taxon>
        <taxon>fabids</taxon>
        <taxon>Rosales</taxon>
        <taxon>Moraceae</taxon>
        <taxon>Ficeae</taxon>
        <taxon>Ficus</taxon>
    </lineage>
</organism>
<protein>
    <submittedName>
        <fullName evidence="1">Uncharacterized protein</fullName>
    </submittedName>
</protein>
<dbReference type="EMBL" id="BTGU01000011">
    <property type="protein sequence ID" value="GMN40849.1"/>
    <property type="molecule type" value="Genomic_DNA"/>
</dbReference>
<proteinExistence type="predicted"/>
<dbReference type="AlphaFoldDB" id="A0AA87ZVU4"/>
<gene>
    <name evidence="1" type="ORF">TIFTF001_010055</name>
</gene>
<reference evidence="1" key="1">
    <citation type="submission" date="2023-07" db="EMBL/GenBank/DDBJ databases">
        <title>draft genome sequence of fig (Ficus carica).</title>
        <authorList>
            <person name="Takahashi T."/>
            <person name="Nishimura K."/>
        </authorList>
    </citation>
    <scope>NUCLEOTIDE SEQUENCE</scope>
</reference>
<sequence>MPYCDSFESTPEEDRDKIPNKLMCKRAYRDWKNNQHRWFKKHGGPVDLDTARARRSPRSITIPTHWSRYNYRFMSEDFHISNIKITSENQSKQKYTNHHETSSVAQHVHKKFNAETQQPKSLVDNWQELHQRRDEQGNLHWSKMIEERQNQQSQYVTRLFCALDGGIQKEWAQT</sequence>
<evidence type="ECO:0000313" key="2">
    <source>
        <dbReference type="Proteomes" id="UP001187192"/>
    </source>
</evidence>
<accession>A0AA87ZVU4</accession>
<evidence type="ECO:0000313" key="1">
    <source>
        <dbReference type="EMBL" id="GMN40849.1"/>
    </source>
</evidence>
<keyword evidence="2" id="KW-1185">Reference proteome</keyword>
<name>A0AA87ZVU4_FICCA</name>
<comment type="caution">
    <text evidence="1">The sequence shown here is derived from an EMBL/GenBank/DDBJ whole genome shotgun (WGS) entry which is preliminary data.</text>
</comment>